<dbReference type="EMBL" id="JAVDXO010000007">
    <property type="protein sequence ID" value="MDR7307699.1"/>
    <property type="molecule type" value="Genomic_DNA"/>
</dbReference>
<dbReference type="RefSeq" id="WP_310344149.1">
    <property type="nucleotide sequence ID" value="NZ_JAVDXO010000007.1"/>
</dbReference>
<proteinExistence type="predicted"/>
<keyword evidence="1" id="KW-0732">Signal</keyword>
<evidence type="ECO:0000256" key="1">
    <source>
        <dbReference type="SAM" id="SignalP"/>
    </source>
</evidence>
<feature type="signal peptide" evidence="1">
    <location>
        <begin position="1"/>
        <end position="18"/>
    </location>
</feature>
<sequence>MLKIAVAILVLLANQAYALEVSERSLKGSWKIVSYNGNPSDDEDDRWEFSGNHMSQVTYFANGKIRSMSPSVFYITNGHFLEIDSGVVNISQLDEQVMKATVIGIDFVFRKVSDEVYVKPRAKEKAVSEEATAMASGMAKALFENGEENAKELSCPKAVKDTWRFLDQSVLQGEVNFNDGYITKQELADASKKFKTLRDAIDVKSCESSQGDTKNFYLCLSNPKNIILYCANKYTFNVSQPK</sequence>
<reference evidence="2 3" key="1">
    <citation type="submission" date="2023-07" db="EMBL/GenBank/DDBJ databases">
        <title>Sorghum-associated microbial communities from plants grown in Nebraska, USA.</title>
        <authorList>
            <person name="Schachtman D."/>
        </authorList>
    </citation>
    <scope>NUCLEOTIDE SEQUENCE [LARGE SCALE GENOMIC DNA]</scope>
    <source>
        <strain evidence="2 3">BE308</strain>
    </source>
</reference>
<evidence type="ECO:0000313" key="3">
    <source>
        <dbReference type="Proteomes" id="UP001268089"/>
    </source>
</evidence>
<feature type="chain" id="PRO_5045135134" description="Lipocalin-like domain-containing protein" evidence="1">
    <location>
        <begin position="19"/>
        <end position="242"/>
    </location>
</feature>
<keyword evidence="3" id="KW-1185">Reference proteome</keyword>
<organism evidence="2 3">
    <name type="scientific">Rhodoferax saidenbachensis</name>
    <dbReference type="NCBI Taxonomy" id="1484693"/>
    <lineage>
        <taxon>Bacteria</taxon>
        <taxon>Pseudomonadati</taxon>
        <taxon>Pseudomonadota</taxon>
        <taxon>Betaproteobacteria</taxon>
        <taxon>Burkholderiales</taxon>
        <taxon>Comamonadaceae</taxon>
        <taxon>Rhodoferax</taxon>
    </lineage>
</organism>
<name>A0ABU1ZQ62_9BURK</name>
<evidence type="ECO:0008006" key="4">
    <source>
        <dbReference type="Google" id="ProtNLM"/>
    </source>
</evidence>
<comment type="caution">
    <text evidence="2">The sequence shown here is derived from an EMBL/GenBank/DDBJ whole genome shotgun (WGS) entry which is preliminary data.</text>
</comment>
<evidence type="ECO:0000313" key="2">
    <source>
        <dbReference type="EMBL" id="MDR7307699.1"/>
    </source>
</evidence>
<protein>
    <recommendedName>
        <fullName evidence="4">Lipocalin-like domain-containing protein</fullName>
    </recommendedName>
</protein>
<dbReference type="Proteomes" id="UP001268089">
    <property type="component" value="Unassembled WGS sequence"/>
</dbReference>
<accession>A0ABU1ZQ62</accession>
<gene>
    <name evidence="2" type="ORF">J2X15_003003</name>
</gene>